<evidence type="ECO:0000259" key="6">
    <source>
        <dbReference type="Pfam" id="PF04542"/>
    </source>
</evidence>
<dbReference type="InterPro" id="IPR014284">
    <property type="entry name" value="RNA_pol_sigma-70_dom"/>
</dbReference>
<dbReference type="EMBL" id="FOMX01000038">
    <property type="protein sequence ID" value="SFF24896.1"/>
    <property type="molecule type" value="Genomic_DNA"/>
</dbReference>
<dbReference type="STRING" id="54.SAMN02745121_07723"/>
<dbReference type="PANTHER" id="PTHR43133">
    <property type="entry name" value="RNA POLYMERASE ECF-TYPE SIGMA FACTO"/>
    <property type="match status" value="1"/>
</dbReference>
<dbReference type="RefSeq" id="WP_143141288.1">
    <property type="nucleotide sequence ID" value="NZ_FOMX01000038.1"/>
</dbReference>
<proteinExistence type="inferred from homology"/>
<dbReference type="OrthoDB" id="4184921at2"/>
<evidence type="ECO:0000256" key="5">
    <source>
        <dbReference type="ARBA" id="ARBA00023163"/>
    </source>
</evidence>
<dbReference type="Pfam" id="PF04542">
    <property type="entry name" value="Sigma70_r2"/>
    <property type="match status" value="1"/>
</dbReference>
<dbReference type="GO" id="GO:0003677">
    <property type="term" value="F:DNA binding"/>
    <property type="evidence" value="ECO:0007669"/>
    <property type="project" value="UniProtKB-KW"/>
</dbReference>
<keyword evidence="3" id="KW-0731">Sigma factor</keyword>
<evidence type="ECO:0000256" key="2">
    <source>
        <dbReference type="ARBA" id="ARBA00023015"/>
    </source>
</evidence>
<dbReference type="InterPro" id="IPR013324">
    <property type="entry name" value="RNA_pol_sigma_r3/r4-like"/>
</dbReference>
<dbReference type="InterPro" id="IPR036388">
    <property type="entry name" value="WH-like_DNA-bd_sf"/>
</dbReference>
<keyword evidence="5" id="KW-0804">Transcription</keyword>
<keyword evidence="4" id="KW-0238">DNA-binding</keyword>
<dbReference type="SUPFAM" id="SSF88659">
    <property type="entry name" value="Sigma3 and sigma4 domains of RNA polymerase sigma factors"/>
    <property type="match status" value="1"/>
</dbReference>
<name>A0A1I2H813_9BACT</name>
<feature type="domain" description="RNA polymerase sigma-70 region 2" evidence="6">
    <location>
        <begin position="31"/>
        <end position="89"/>
    </location>
</feature>
<dbReference type="InterPro" id="IPR013325">
    <property type="entry name" value="RNA_pol_sigma_r2"/>
</dbReference>
<keyword evidence="8" id="KW-1185">Reference proteome</keyword>
<dbReference type="Proteomes" id="UP000199400">
    <property type="component" value="Unassembled WGS sequence"/>
</dbReference>
<dbReference type="GO" id="GO:0006352">
    <property type="term" value="P:DNA-templated transcription initiation"/>
    <property type="evidence" value="ECO:0007669"/>
    <property type="project" value="InterPro"/>
</dbReference>
<dbReference type="Gene3D" id="1.10.1740.10">
    <property type="match status" value="1"/>
</dbReference>
<evidence type="ECO:0000313" key="7">
    <source>
        <dbReference type="EMBL" id="SFF24896.1"/>
    </source>
</evidence>
<protein>
    <submittedName>
        <fullName evidence="7">RNA polymerase sigma-70 factor, ECF subfamily</fullName>
    </submittedName>
</protein>
<evidence type="ECO:0000256" key="1">
    <source>
        <dbReference type="ARBA" id="ARBA00010641"/>
    </source>
</evidence>
<dbReference type="Gene3D" id="1.10.10.10">
    <property type="entry name" value="Winged helix-like DNA-binding domain superfamily/Winged helix DNA-binding domain"/>
    <property type="match status" value="1"/>
</dbReference>
<gene>
    <name evidence="7" type="ORF">SAMN02745121_07723</name>
</gene>
<evidence type="ECO:0000313" key="8">
    <source>
        <dbReference type="Proteomes" id="UP000199400"/>
    </source>
</evidence>
<reference evidence="8" key="1">
    <citation type="submission" date="2016-10" db="EMBL/GenBank/DDBJ databases">
        <authorList>
            <person name="Varghese N."/>
            <person name="Submissions S."/>
        </authorList>
    </citation>
    <scope>NUCLEOTIDE SEQUENCE [LARGE SCALE GENOMIC DNA]</scope>
    <source>
        <strain evidence="8">ATCC 25963</strain>
    </source>
</reference>
<dbReference type="SUPFAM" id="SSF88946">
    <property type="entry name" value="Sigma2 domain of RNA polymerase sigma factors"/>
    <property type="match status" value="1"/>
</dbReference>
<comment type="similarity">
    <text evidence="1">Belongs to the sigma-70 factor family. ECF subfamily.</text>
</comment>
<dbReference type="NCBIfam" id="TIGR02937">
    <property type="entry name" value="sigma70-ECF"/>
    <property type="match status" value="1"/>
</dbReference>
<dbReference type="InterPro" id="IPR007627">
    <property type="entry name" value="RNA_pol_sigma70_r2"/>
</dbReference>
<keyword evidence="2" id="KW-0805">Transcription regulation</keyword>
<dbReference type="PANTHER" id="PTHR43133:SF8">
    <property type="entry name" value="RNA POLYMERASE SIGMA FACTOR HI_1459-RELATED"/>
    <property type="match status" value="1"/>
</dbReference>
<organism evidence="7 8">
    <name type="scientific">Nannocystis exedens</name>
    <dbReference type="NCBI Taxonomy" id="54"/>
    <lineage>
        <taxon>Bacteria</taxon>
        <taxon>Pseudomonadati</taxon>
        <taxon>Myxococcota</taxon>
        <taxon>Polyangia</taxon>
        <taxon>Nannocystales</taxon>
        <taxon>Nannocystaceae</taxon>
        <taxon>Nannocystis</taxon>
    </lineage>
</organism>
<evidence type="ECO:0000256" key="3">
    <source>
        <dbReference type="ARBA" id="ARBA00023082"/>
    </source>
</evidence>
<evidence type="ECO:0000256" key="4">
    <source>
        <dbReference type="ARBA" id="ARBA00023125"/>
    </source>
</evidence>
<dbReference type="GO" id="GO:0016987">
    <property type="term" value="F:sigma factor activity"/>
    <property type="evidence" value="ECO:0007669"/>
    <property type="project" value="UniProtKB-KW"/>
</dbReference>
<dbReference type="AlphaFoldDB" id="A0A1I2H813"/>
<sequence length="206" mass="23644">MSTPRDSELLEAWRAGDRAAGNVLFGRHFAAMYRFFRNKTGDDAEDLVQRTFMACVAGRERFHPDASFRAYLFSVARNVLREHFRDRHRGREPLDIEALSVADLTPGPSTWLAARAEENVLLRALRKIPLASQIVLELYYWERFTGLELGRFLQVSEETARGRIRSAKRQLEQAIREVETDPALVSTTLSHIDAWAEALREQVVRS</sequence>
<dbReference type="InterPro" id="IPR039425">
    <property type="entry name" value="RNA_pol_sigma-70-like"/>
</dbReference>
<accession>A0A1I2H813</accession>